<accession>A0A9D2J3E1</accession>
<proteinExistence type="inferred from homology"/>
<dbReference type="Pfam" id="PF04095">
    <property type="entry name" value="NAPRTase"/>
    <property type="match status" value="1"/>
</dbReference>
<evidence type="ECO:0000256" key="8">
    <source>
        <dbReference type="ARBA" id="ARBA00048668"/>
    </source>
</evidence>
<evidence type="ECO:0000256" key="2">
    <source>
        <dbReference type="ARBA" id="ARBA00010897"/>
    </source>
</evidence>
<evidence type="ECO:0000256" key="3">
    <source>
        <dbReference type="ARBA" id="ARBA00013236"/>
    </source>
</evidence>
<dbReference type="GO" id="GO:0016757">
    <property type="term" value="F:glycosyltransferase activity"/>
    <property type="evidence" value="ECO:0007669"/>
    <property type="project" value="UniProtKB-KW"/>
</dbReference>
<dbReference type="InterPro" id="IPR041525">
    <property type="entry name" value="N/Namide_PRibTrfase"/>
</dbReference>
<dbReference type="InterPro" id="IPR007229">
    <property type="entry name" value="Nic_PRibTrfase-Fam"/>
</dbReference>
<evidence type="ECO:0000256" key="6">
    <source>
        <dbReference type="ARBA" id="ARBA00022642"/>
    </source>
</evidence>
<comment type="caution">
    <text evidence="12">The sequence shown here is derived from an EMBL/GenBank/DDBJ whole genome shotgun (WGS) entry which is preliminary data.</text>
</comment>
<organism evidence="12 13">
    <name type="scientific">Candidatus Ruania gallistercoris</name>
    <dbReference type="NCBI Taxonomy" id="2838746"/>
    <lineage>
        <taxon>Bacteria</taxon>
        <taxon>Bacillati</taxon>
        <taxon>Actinomycetota</taxon>
        <taxon>Actinomycetes</taxon>
        <taxon>Micrococcales</taxon>
        <taxon>Ruaniaceae</taxon>
        <taxon>Ruania</taxon>
    </lineage>
</organism>
<dbReference type="EC" id="6.3.4.21" evidence="3 9"/>
<reference evidence="12" key="1">
    <citation type="journal article" date="2021" name="PeerJ">
        <title>Extensive microbial diversity within the chicken gut microbiome revealed by metagenomics and culture.</title>
        <authorList>
            <person name="Gilroy R."/>
            <person name="Ravi A."/>
            <person name="Getino M."/>
            <person name="Pursley I."/>
            <person name="Horton D.L."/>
            <person name="Alikhan N.F."/>
            <person name="Baker D."/>
            <person name="Gharbi K."/>
            <person name="Hall N."/>
            <person name="Watson M."/>
            <person name="Adriaenssens E.M."/>
            <person name="Foster-Nyarko E."/>
            <person name="Jarju S."/>
            <person name="Secka A."/>
            <person name="Antonio M."/>
            <person name="Oren A."/>
            <person name="Chaudhuri R.R."/>
            <person name="La Ragione R."/>
            <person name="Hildebrand F."/>
            <person name="Pallen M.J."/>
        </authorList>
    </citation>
    <scope>NUCLEOTIDE SEQUENCE</scope>
    <source>
        <strain evidence="12">ChiGjej4B4-7305</strain>
    </source>
</reference>
<comment type="catalytic activity">
    <reaction evidence="8 9">
        <text>5-phospho-alpha-D-ribose 1-diphosphate + nicotinate + ATP + H2O = nicotinate beta-D-ribonucleotide + ADP + phosphate + diphosphate</text>
        <dbReference type="Rhea" id="RHEA:36163"/>
        <dbReference type="ChEBI" id="CHEBI:15377"/>
        <dbReference type="ChEBI" id="CHEBI:30616"/>
        <dbReference type="ChEBI" id="CHEBI:32544"/>
        <dbReference type="ChEBI" id="CHEBI:33019"/>
        <dbReference type="ChEBI" id="CHEBI:43474"/>
        <dbReference type="ChEBI" id="CHEBI:57502"/>
        <dbReference type="ChEBI" id="CHEBI:58017"/>
        <dbReference type="ChEBI" id="CHEBI:456216"/>
        <dbReference type="EC" id="6.3.4.21"/>
    </reaction>
</comment>
<dbReference type="EMBL" id="DXBY01000082">
    <property type="protein sequence ID" value="HIZ35166.1"/>
    <property type="molecule type" value="Genomic_DNA"/>
</dbReference>
<dbReference type="GO" id="GO:0004516">
    <property type="term" value="F:nicotinate phosphoribosyltransferase activity"/>
    <property type="evidence" value="ECO:0007669"/>
    <property type="project" value="UniProtKB-UniRule"/>
</dbReference>
<keyword evidence="4" id="KW-0597">Phosphoprotein</keyword>
<dbReference type="GO" id="GO:0005829">
    <property type="term" value="C:cytosol"/>
    <property type="evidence" value="ECO:0007669"/>
    <property type="project" value="TreeGrafter"/>
</dbReference>
<keyword evidence="7 9" id="KW-0808">Transferase</keyword>
<dbReference type="InterPro" id="IPR006405">
    <property type="entry name" value="Nic_PRibTrfase_pncB"/>
</dbReference>
<feature type="domain" description="Nicotinate phosphoribosyltransferase N-terminal" evidence="11">
    <location>
        <begin position="25"/>
        <end position="149"/>
    </location>
</feature>
<evidence type="ECO:0000256" key="1">
    <source>
        <dbReference type="ARBA" id="ARBA00004952"/>
    </source>
</evidence>
<evidence type="ECO:0000256" key="5">
    <source>
        <dbReference type="ARBA" id="ARBA00022598"/>
    </source>
</evidence>
<comment type="function">
    <text evidence="9">Catalyzes the first step in the biosynthesis of NAD from nicotinic acid, the ATP-dependent synthesis of beta-nicotinate D-ribonucleotide from nicotinate and 5-phospho-D-ribose 1-phosphate.</text>
</comment>
<dbReference type="Gene3D" id="3.20.20.70">
    <property type="entry name" value="Aldolase class I"/>
    <property type="match status" value="1"/>
</dbReference>
<dbReference type="GO" id="GO:0034355">
    <property type="term" value="P:NAD+ biosynthetic process via the salvage pathway"/>
    <property type="evidence" value="ECO:0007669"/>
    <property type="project" value="TreeGrafter"/>
</dbReference>
<dbReference type="CDD" id="cd01570">
    <property type="entry name" value="NAPRTase_A"/>
    <property type="match status" value="1"/>
</dbReference>
<comment type="similarity">
    <text evidence="2 9">Belongs to the NAPRTase family.</text>
</comment>
<dbReference type="PANTHER" id="PTHR11098">
    <property type="entry name" value="NICOTINATE PHOSPHORIBOSYLTRANSFERASE"/>
    <property type="match status" value="1"/>
</dbReference>
<reference evidence="12" key="2">
    <citation type="submission" date="2021-04" db="EMBL/GenBank/DDBJ databases">
        <authorList>
            <person name="Gilroy R."/>
        </authorList>
    </citation>
    <scope>NUCLEOTIDE SEQUENCE</scope>
    <source>
        <strain evidence="12">ChiGjej4B4-7305</strain>
    </source>
</reference>
<dbReference type="SUPFAM" id="SSF54675">
    <property type="entry name" value="Nicotinate/Quinolinate PRTase N-terminal domain-like"/>
    <property type="match status" value="1"/>
</dbReference>
<comment type="PTM">
    <text evidence="9">Transiently phosphorylated on a His residue during the reaction cycle. Phosphorylation strongly increases the affinity for substrates and increases the rate of nicotinate D-ribonucleotide production. Dephosphorylation regenerates the low-affinity form of the enzyme, leading to product release.</text>
</comment>
<dbReference type="InterPro" id="IPR040727">
    <property type="entry name" value="NAPRTase_N"/>
</dbReference>
<dbReference type="Proteomes" id="UP000824037">
    <property type="component" value="Unassembled WGS sequence"/>
</dbReference>
<evidence type="ECO:0000259" key="10">
    <source>
        <dbReference type="Pfam" id="PF04095"/>
    </source>
</evidence>
<sequence length="456" mass="47257">MSMAEQMAAGVPGTAGAASSTSTALLTDRYELTMVQAALADGTASRQCVFEVFTRRLPAGRRYGVVAGTGRILEALPHFRFTDTELEYLRSGQVVNEQTLDFLADYRFTGDIYGYAEGEVFLPGSPLLVVEASFAEGVLLETLVLSILNYDSAVASAASRMTSAAGSRPCLEMGGRRAHEQAAAAAARAAVVAGFAGTSNLEAGRRWGLETIGTAAHSFTLLHDDEVSAFESQVASLGAETTLLVDTYDIAEGVRRAIAAAGTGLDSVRLDSGDLAQVAREVREQLDSLGAAGTKIVVSSDLDEHAIASLAVAPVDSYGVGTSVVTGSGAPTCGMVYKLVLREGADGTMEPVQKASASKASVGGRKSAARRLDPSGRASEEVVVAGAPADWQPEGEALRPLLVPLVRDGMVEPGTTGGEGVRRAAARHAASRAELSPYARRLSAGDPAIPTAHTEV</sequence>
<dbReference type="NCBIfam" id="NF009131">
    <property type="entry name" value="PRK12484.1"/>
    <property type="match status" value="1"/>
</dbReference>
<dbReference type="Gene3D" id="3.20.140.10">
    <property type="entry name" value="nicotinate phosphoribosyltransferase"/>
    <property type="match status" value="1"/>
</dbReference>
<keyword evidence="5 9" id="KW-0436">Ligase</keyword>
<evidence type="ECO:0000256" key="4">
    <source>
        <dbReference type="ARBA" id="ARBA00022553"/>
    </source>
</evidence>
<dbReference type="PANTHER" id="PTHR11098:SF8">
    <property type="entry name" value="NICOTINATE PHOSPHORIBOSYLTRANSFERASE PNCB1"/>
    <property type="match status" value="1"/>
</dbReference>
<evidence type="ECO:0000256" key="9">
    <source>
        <dbReference type="RuleBase" id="RU365100"/>
    </source>
</evidence>
<protein>
    <recommendedName>
        <fullName evidence="3 9">Nicotinate phosphoribosyltransferase</fullName>
        <ecNumber evidence="3 9">6.3.4.21</ecNumber>
    </recommendedName>
</protein>
<dbReference type="NCBIfam" id="NF006698">
    <property type="entry name" value="PRK09243.1-5"/>
    <property type="match status" value="1"/>
</dbReference>
<dbReference type="AlphaFoldDB" id="A0A9D2J3E1"/>
<feature type="domain" description="Nicotinate/nicotinamide phosphoribosyltransferase" evidence="10">
    <location>
        <begin position="171"/>
        <end position="326"/>
    </location>
</feature>
<evidence type="ECO:0000313" key="12">
    <source>
        <dbReference type="EMBL" id="HIZ35166.1"/>
    </source>
</evidence>
<dbReference type="InterPro" id="IPR036068">
    <property type="entry name" value="Nicotinate_pribotase-like_C"/>
</dbReference>
<dbReference type="NCBIfam" id="TIGR01513">
    <property type="entry name" value="NAPRTase_put"/>
    <property type="match status" value="1"/>
</dbReference>
<keyword evidence="12" id="KW-0328">Glycosyltransferase</keyword>
<gene>
    <name evidence="12" type="ORF">H9815_05270</name>
</gene>
<dbReference type="InterPro" id="IPR013785">
    <property type="entry name" value="Aldolase_TIM"/>
</dbReference>
<evidence type="ECO:0000313" key="13">
    <source>
        <dbReference type="Proteomes" id="UP000824037"/>
    </source>
</evidence>
<dbReference type="SUPFAM" id="SSF51690">
    <property type="entry name" value="Nicotinate/Quinolinate PRTase C-terminal domain-like"/>
    <property type="match status" value="1"/>
</dbReference>
<keyword evidence="6 9" id="KW-0662">Pyridine nucleotide biosynthesis</keyword>
<evidence type="ECO:0000256" key="7">
    <source>
        <dbReference type="ARBA" id="ARBA00022679"/>
    </source>
</evidence>
<evidence type="ECO:0000259" key="11">
    <source>
        <dbReference type="Pfam" id="PF17767"/>
    </source>
</evidence>
<comment type="pathway">
    <text evidence="1 9">Cofactor biosynthesis; NAD(+) biosynthesis; nicotinate D-ribonucleotide from nicotinate: step 1/1.</text>
</comment>
<dbReference type="Pfam" id="PF17767">
    <property type="entry name" value="NAPRTase_N"/>
    <property type="match status" value="1"/>
</dbReference>
<name>A0A9D2J3E1_9MICO</name>